<protein>
    <submittedName>
        <fullName evidence="6">NUDIX hydrolase</fullName>
    </submittedName>
</protein>
<dbReference type="PANTHER" id="PTHR43046:SF16">
    <property type="entry name" value="ADP-RIBOSE PYROPHOSPHATASE YJHB-RELATED"/>
    <property type="match status" value="1"/>
</dbReference>
<evidence type="ECO:0000256" key="4">
    <source>
        <dbReference type="RuleBase" id="RU003476"/>
    </source>
</evidence>
<dbReference type="GO" id="GO:0016787">
    <property type="term" value="F:hydrolase activity"/>
    <property type="evidence" value="ECO:0007669"/>
    <property type="project" value="UniProtKB-KW"/>
</dbReference>
<accession>A0A2W5ID97</accession>
<dbReference type="CDD" id="cd02208">
    <property type="entry name" value="cupin_RmlC-like"/>
    <property type="match status" value="1"/>
</dbReference>
<evidence type="ECO:0000256" key="2">
    <source>
        <dbReference type="ARBA" id="ARBA00005582"/>
    </source>
</evidence>
<dbReference type="Gene3D" id="2.60.120.10">
    <property type="entry name" value="Jelly Rolls"/>
    <property type="match status" value="1"/>
</dbReference>
<evidence type="ECO:0000256" key="1">
    <source>
        <dbReference type="ARBA" id="ARBA00001946"/>
    </source>
</evidence>
<proteinExistence type="inferred from homology"/>
<dbReference type="InterPro" id="IPR015797">
    <property type="entry name" value="NUDIX_hydrolase-like_dom_sf"/>
</dbReference>
<organism evidence="6 7">
    <name type="scientific">Lawsonella clevelandensis</name>
    <dbReference type="NCBI Taxonomy" id="1528099"/>
    <lineage>
        <taxon>Bacteria</taxon>
        <taxon>Bacillati</taxon>
        <taxon>Actinomycetota</taxon>
        <taxon>Actinomycetes</taxon>
        <taxon>Mycobacteriales</taxon>
        <taxon>Lawsonellaceae</taxon>
        <taxon>Lawsonella</taxon>
    </lineage>
</organism>
<evidence type="ECO:0000313" key="6">
    <source>
        <dbReference type="EMBL" id="PZP89063.1"/>
    </source>
</evidence>
<dbReference type="InterPro" id="IPR014710">
    <property type="entry name" value="RmlC-like_jellyroll"/>
</dbReference>
<dbReference type="InterPro" id="IPR000086">
    <property type="entry name" value="NUDIX_hydrolase_dom"/>
</dbReference>
<dbReference type="EMBL" id="QFOZ01000004">
    <property type="protein sequence ID" value="PZP89063.1"/>
    <property type="molecule type" value="Genomic_DNA"/>
</dbReference>
<sequence>MIQTITNEEILTALEGTRRQYLVGDLKLPQALRHQHSKDLEIGITRYEESFSEAPHTHDVTTEYQYVLSGWTRYLDLDTGTEYDFRTGDFYAITTGTKYAQKSKPGTAILFIKVPSLNDKKLLDVSAELQKWLDTPLQTVRTDYFHEENAPSPNSIKPAAAVAVVNDNRVLLVRRRDNSKWTLPGGTLEYGESLPQCAVRELAEETNLKVEITDILGTYTSPNVLIAYSDGEVRQEFTIVYIGRTADTEVRIDSESTDYQWVSVEQLDELELADSQRLRLEDLQSYLAHGERQFK</sequence>
<dbReference type="PRINTS" id="PR00502">
    <property type="entry name" value="NUDIXFAMILY"/>
</dbReference>
<evidence type="ECO:0000256" key="3">
    <source>
        <dbReference type="ARBA" id="ARBA00022801"/>
    </source>
</evidence>
<dbReference type="PROSITE" id="PS51462">
    <property type="entry name" value="NUDIX"/>
    <property type="match status" value="1"/>
</dbReference>
<dbReference type="Proteomes" id="UP000248606">
    <property type="component" value="Unassembled WGS sequence"/>
</dbReference>
<dbReference type="PANTHER" id="PTHR43046">
    <property type="entry name" value="GDP-MANNOSE MANNOSYL HYDROLASE"/>
    <property type="match status" value="1"/>
</dbReference>
<dbReference type="AlphaFoldDB" id="A0A2W5ID97"/>
<keyword evidence="3 4" id="KW-0378">Hydrolase</keyword>
<evidence type="ECO:0000259" key="5">
    <source>
        <dbReference type="PROSITE" id="PS51462"/>
    </source>
</evidence>
<dbReference type="Pfam" id="PF00293">
    <property type="entry name" value="NUDIX"/>
    <property type="match status" value="1"/>
</dbReference>
<dbReference type="SUPFAM" id="SSF51182">
    <property type="entry name" value="RmlC-like cupins"/>
    <property type="match status" value="1"/>
</dbReference>
<dbReference type="PROSITE" id="PS00893">
    <property type="entry name" value="NUDIX_BOX"/>
    <property type="match status" value="1"/>
</dbReference>
<comment type="cofactor">
    <cofactor evidence="1">
        <name>Mg(2+)</name>
        <dbReference type="ChEBI" id="CHEBI:18420"/>
    </cofactor>
</comment>
<gene>
    <name evidence="6" type="ORF">DI579_03960</name>
</gene>
<comment type="caution">
    <text evidence="6">The sequence shown here is derived from an EMBL/GenBank/DDBJ whole genome shotgun (WGS) entry which is preliminary data.</text>
</comment>
<dbReference type="SUPFAM" id="SSF55811">
    <property type="entry name" value="Nudix"/>
    <property type="match status" value="1"/>
</dbReference>
<dbReference type="Gene3D" id="3.90.79.10">
    <property type="entry name" value="Nucleoside Triphosphate Pyrophosphohydrolase"/>
    <property type="match status" value="1"/>
</dbReference>
<reference evidence="6 7" key="1">
    <citation type="submission" date="2017-08" db="EMBL/GenBank/DDBJ databases">
        <title>Infants hospitalized years apart are colonized by the same room-sourced microbial strains.</title>
        <authorList>
            <person name="Brooks B."/>
            <person name="Olm M.R."/>
            <person name="Firek B.A."/>
            <person name="Baker R."/>
            <person name="Thomas B.C."/>
            <person name="Morowitz M.J."/>
            <person name="Banfield J.F."/>
        </authorList>
    </citation>
    <scope>NUCLEOTIDE SEQUENCE [LARGE SCALE GENOMIC DNA]</scope>
    <source>
        <strain evidence="6">S2_006_000_R1_57</strain>
    </source>
</reference>
<name>A0A2W5ID97_9ACTN</name>
<dbReference type="RefSeq" id="WP_290598541.1">
    <property type="nucleotide sequence ID" value="NZ_JAPJOB010000003.1"/>
</dbReference>
<dbReference type="InterPro" id="IPR020084">
    <property type="entry name" value="NUDIX_hydrolase_CS"/>
</dbReference>
<evidence type="ECO:0000313" key="7">
    <source>
        <dbReference type="Proteomes" id="UP000248606"/>
    </source>
</evidence>
<comment type="similarity">
    <text evidence="2 4">Belongs to the Nudix hydrolase family.</text>
</comment>
<dbReference type="InterPro" id="IPR011051">
    <property type="entry name" value="RmlC_Cupin_sf"/>
</dbReference>
<feature type="domain" description="Nudix hydrolase" evidence="5">
    <location>
        <begin position="155"/>
        <end position="285"/>
    </location>
</feature>
<dbReference type="InterPro" id="IPR020476">
    <property type="entry name" value="Nudix_hydrolase"/>
</dbReference>